<keyword evidence="1" id="KW-0472">Membrane</keyword>
<sequence length="146" mass="17035">MKKIGQLLVSGLIGIGIGMAWIVVQILMECPWKNLANSTLQLSEFLFWVLTSFLIGIFFALATWIFNNDNWSLRKQIIINFFVCLVAWLIFNFFVNGLRVIEKRWPIVIGDFILMYAIAYGTYFFNLWNDVKQINTKLKKKNDKGE</sequence>
<dbReference type="InterPro" id="IPR021560">
    <property type="entry name" value="DUF3021"/>
</dbReference>
<dbReference type="RefSeq" id="WP_004046143.1">
    <property type="nucleotide sequence ID" value="NZ_AQFR02000003.1"/>
</dbReference>
<dbReference type="Pfam" id="PF11457">
    <property type="entry name" value="DUF3021"/>
    <property type="match status" value="1"/>
</dbReference>
<keyword evidence="1" id="KW-1133">Transmembrane helix</keyword>
<dbReference type="EMBL" id="SRYV01000010">
    <property type="protein sequence ID" value="TGY14665.1"/>
    <property type="molecule type" value="Genomic_DNA"/>
</dbReference>
<proteinExistence type="predicted"/>
<evidence type="ECO:0000256" key="1">
    <source>
        <dbReference type="SAM" id="Phobius"/>
    </source>
</evidence>
<feature type="transmembrane region" description="Helical" evidence="1">
    <location>
        <begin position="47"/>
        <end position="66"/>
    </location>
</feature>
<dbReference type="Proteomes" id="UP000309117">
    <property type="component" value="Unassembled WGS sequence"/>
</dbReference>
<dbReference type="AlphaFoldDB" id="A0A4S2BKK2"/>
<feature type="transmembrane region" description="Helical" evidence="1">
    <location>
        <begin position="107"/>
        <end position="128"/>
    </location>
</feature>
<accession>A0A4S2BKK2</accession>
<feature type="transmembrane region" description="Helical" evidence="1">
    <location>
        <begin position="7"/>
        <end position="27"/>
    </location>
</feature>
<organism evidence="2 3">
    <name type="scientific">Lactobacillus intestinalis</name>
    <dbReference type="NCBI Taxonomy" id="151781"/>
    <lineage>
        <taxon>Bacteria</taxon>
        <taxon>Bacillati</taxon>
        <taxon>Bacillota</taxon>
        <taxon>Bacilli</taxon>
        <taxon>Lactobacillales</taxon>
        <taxon>Lactobacillaceae</taxon>
        <taxon>Lactobacillus</taxon>
    </lineage>
</organism>
<evidence type="ECO:0000313" key="2">
    <source>
        <dbReference type="EMBL" id="TGY14665.1"/>
    </source>
</evidence>
<protein>
    <submittedName>
        <fullName evidence="2">DUF3021 domain-containing protein</fullName>
    </submittedName>
</protein>
<gene>
    <name evidence="2" type="ORF">E5351_06360</name>
</gene>
<evidence type="ECO:0000313" key="3">
    <source>
        <dbReference type="Proteomes" id="UP000309117"/>
    </source>
</evidence>
<feature type="transmembrane region" description="Helical" evidence="1">
    <location>
        <begin position="78"/>
        <end position="95"/>
    </location>
</feature>
<comment type="caution">
    <text evidence="2">The sequence shown here is derived from an EMBL/GenBank/DDBJ whole genome shotgun (WGS) entry which is preliminary data.</text>
</comment>
<keyword evidence="1" id="KW-0812">Transmembrane</keyword>
<name>A0A4S2BKK2_9LACO</name>
<reference evidence="2 3" key="1">
    <citation type="submission" date="2019-04" db="EMBL/GenBank/DDBJ databases">
        <title>Microbes associate with the intestines of laboratory mice.</title>
        <authorList>
            <person name="Navarre W."/>
            <person name="Wong E."/>
            <person name="Huang K."/>
            <person name="Tropini C."/>
            <person name="Ng K."/>
            <person name="Yu B."/>
        </authorList>
    </citation>
    <scope>NUCLEOTIDE SEQUENCE [LARGE SCALE GENOMIC DNA]</scope>
    <source>
        <strain evidence="2 3">NM61_E11</strain>
    </source>
</reference>